<dbReference type="InterPro" id="IPR036866">
    <property type="entry name" value="RibonucZ/Hydroxyglut_hydro"/>
</dbReference>
<gene>
    <name evidence="6" type="ORF">ATC1_13413</name>
</gene>
<proteinExistence type="predicted"/>
<dbReference type="EMBL" id="DF968181">
    <property type="protein sequence ID" value="GAP40437.1"/>
    <property type="molecule type" value="Genomic_DNA"/>
</dbReference>
<comment type="cofactor">
    <cofactor evidence="1">
        <name>Zn(2+)</name>
        <dbReference type="ChEBI" id="CHEBI:29105"/>
    </cofactor>
</comment>
<evidence type="ECO:0000313" key="6">
    <source>
        <dbReference type="EMBL" id="GAP40437.1"/>
    </source>
</evidence>
<protein>
    <submittedName>
        <fullName evidence="6">Glyoxylase</fullName>
    </submittedName>
</protein>
<feature type="domain" description="Metallo-beta-lactamase" evidence="5">
    <location>
        <begin position="22"/>
        <end position="202"/>
    </location>
</feature>
<dbReference type="OrthoDB" id="9802248at2"/>
<sequence length="217" mass="24193">MIIQPYEFENLKMFPFVAGFLENNTYLLADRSTGECIVIDPSYGFRDALEKIQAEEWRLTTIWLTHAHFDHTMLAYLANQMNPPVPIAMHPGDEAIRAAHGVAKAGNPGTSVDCPKPSIYLSDGMALRVGSYEFEVLHTPGHSAGSCCFYCKSAGWLFSGDLVFYESYGRTDLIGSSTEALFRSIHEKVLTLPDDTVIFPGHNDFTSVAHERLFYSV</sequence>
<dbReference type="GO" id="GO:0046872">
    <property type="term" value="F:metal ion binding"/>
    <property type="evidence" value="ECO:0007669"/>
    <property type="project" value="UniProtKB-KW"/>
</dbReference>
<keyword evidence="2" id="KW-0479">Metal-binding</keyword>
<evidence type="ECO:0000256" key="4">
    <source>
        <dbReference type="ARBA" id="ARBA00022833"/>
    </source>
</evidence>
<dbReference type="InterPro" id="IPR051453">
    <property type="entry name" value="MBL_Glyoxalase_II"/>
</dbReference>
<evidence type="ECO:0000256" key="2">
    <source>
        <dbReference type="ARBA" id="ARBA00022723"/>
    </source>
</evidence>
<dbReference type="SMART" id="SM00849">
    <property type="entry name" value="Lactamase_B"/>
    <property type="match status" value="1"/>
</dbReference>
<dbReference type="PANTHER" id="PTHR46233">
    <property type="entry name" value="HYDROXYACYLGLUTATHIONE HYDROLASE GLOC"/>
    <property type="match status" value="1"/>
</dbReference>
<dbReference type="GO" id="GO:0016787">
    <property type="term" value="F:hydrolase activity"/>
    <property type="evidence" value="ECO:0007669"/>
    <property type="project" value="UniProtKB-KW"/>
</dbReference>
<keyword evidence="7" id="KW-1185">Reference proteome</keyword>
<dbReference type="CDD" id="cd06262">
    <property type="entry name" value="metallo-hydrolase-like_MBL-fold"/>
    <property type="match status" value="1"/>
</dbReference>
<evidence type="ECO:0000256" key="3">
    <source>
        <dbReference type="ARBA" id="ARBA00022801"/>
    </source>
</evidence>
<dbReference type="Proteomes" id="UP000053370">
    <property type="component" value="Unassembled WGS sequence"/>
</dbReference>
<dbReference type="STRING" id="1678840.ATC1_13413"/>
<dbReference type="RefSeq" id="WP_062279719.1">
    <property type="nucleotide sequence ID" value="NZ_DF968181.1"/>
</dbReference>
<reference evidence="6" key="1">
    <citation type="journal article" date="2015" name="Genome Announc.">
        <title>Draft Genome Sequence of Anaerolineae Strain TC1, a Novel Isolate from a Methanogenic Wastewater Treatment System.</title>
        <authorList>
            <person name="Matsuura N."/>
            <person name="Tourlousse D.M."/>
            <person name="Sun L."/>
            <person name="Toyonaga M."/>
            <person name="Kuroda K."/>
            <person name="Ohashi A."/>
            <person name="Cruz R."/>
            <person name="Yamaguchi T."/>
            <person name="Sekiguchi Y."/>
        </authorList>
    </citation>
    <scope>NUCLEOTIDE SEQUENCE [LARGE SCALE GENOMIC DNA]</scope>
    <source>
        <strain evidence="6">TC1</strain>
    </source>
</reference>
<dbReference type="Pfam" id="PF00753">
    <property type="entry name" value="Lactamase_B"/>
    <property type="match status" value="1"/>
</dbReference>
<dbReference type="PANTHER" id="PTHR46233:SF3">
    <property type="entry name" value="HYDROXYACYLGLUTATHIONE HYDROLASE GLOC"/>
    <property type="match status" value="1"/>
</dbReference>
<organism evidence="6">
    <name type="scientific">Flexilinea flocculi</name>
    <dbReference type="NCBI Taxonomy" id="1678840"/>
    <lineage>
        <taxon>Bacteria</taxon>
        <taxon>Bacillati</taxon>
        <taxon>Chloroflexota</taxon>
        <taxon>Anaerolineae</taxon>
        <taxon>Anaerolineales</taxon>
        <taxon>Anaerolineaceae</taxon>
        <taxon>Flexilinea</taxon>
    </lineage>
</organism>
<name>A0A0S7BJA8_9CHLR</name>
<dbReference type="InterPro" id="IPR001279">
    <property type="entry name" value="Metallo-B-lactamas"/>
</dbReference>
<keyword evidence="3" id="KW-0378">Hydrolase</keyword>
<accession>A0A0S7BJA8</accession>
<evidence type="ECO:0000259" key="5">
    <source>
        <dbReference type="SMART" id="SM00849"/>
    </source>
</evidence>
<dbReference type="SUPFAM" id="SSF56281">
    <property type="entry name" value="Metallo-hydrolase/oxidoreductase"/>
    <property type="match status" value="1"/>
</dbReference>
<evidence type="ECO:0000313" key="7">
    <source>
        <dbReference type="Proteomes" id="UP000053370"/>
    </source>
</evidence>
<dbReference type="AlphaFoldDB" id="A0A0S7BJA8"/>
<keyword evidence="4" id="KW-0862">Zinc</keyword>
<evidence type="ECO:0000256" key="1">
    <source>
        <dbReference type="ARBA" id="ARBA00001947"/>
    </source>
</evidence>
<dbReference type="Gene3D" id="3.60.15.10">
    <property type="entry name" value="Ribonuclease Z/Hydroxyacylglutathione hydrolase-like"/>
    <property type="match status" value="1"/>
</dbReference>